<organism evidence="2 3">
    <name type="scientific">Pyrrhoderma noxium</name>
    <dbReference type="NCBI Taxonomy" id="2282107"/>
    <lineage>
        <taxon>Eukaryota</taxon>
        <taxon>Fungi</taxon>
        <taxon>Dikarya</taxon>
        <taxon>Basidiomycota</taxon>
        <taxon>Agaricomycotina</taxon>
        <taxon>Agaricomycetes</taxon>
        <taxon>Hymenochaetales</taxon>
        <taxon>Hymenochaetaceae</taxon>
        <taxon>Pyrrhoderma</taxon>
    </lineage>
</organism>
<reference evidence="2 3" key="1">
    <citation type="journal article" date="2017" name="Mol. Ecol.">
        <title>Comparative and population genomic landscape of Phellinus noxius: A hypervariable fungus causing root rot in trees.</title>
        <authorList>
            <person name="Chung C.L."/>
            <person name="Lee T.J."/>
            <person name="Akiba M."/>
            <person name="Lee H.H."/>
            <person name="Kuo T.H."/>
            <person name="Liu D."/>
            <person name="Ke H.M."/>
            <person name="Yokoi T."/>
            <person name="Roa M.B."/>
            <person name="Lu M.J."/>
            <person name="Chang Y.Y."/>
            <person name="Ann P.J."/>
            <person name="Tsai J.N."/>
            <person name="Chen C.Y."/>
            <person name="Tzean S.S."/>
            <person name="Ota Y."/>
            <person name="Hattori T."/>
            <person name="Sahashi N."/>
            <person name="Liou R.F."/>
            <person name="Kikuchi T."/>
            <person name="Tsai I.J."/>
        </authorList>
    </citation>
    <scope>NUCLEOTIDE SEQUENCE [LARGE SCALE GENOMIC DNA]</scope>
    <source>
        <strain evidence="2 3">FFPRI411160</strain>
    </source>
</reference>
<accession>A0A286UVH6</accession>
<evidence type="ECO:0000313" key="3">
    <source>
        <dbReference type="Proteomes" id="UP000217199"/>
    </source>
</evidence>
<proteinExistence type="predicted"/>
<feature type="region of interest" description="Disordered" evidence="1">
    <location>
        <begin position="507"/>
        <end position="536"/>
    </location>
</feature>
<dbReference type="InterPro" id="IPR013952">
    <property type="entry name" value="DUF1776_fun"/>
</dbReference>
<dbReference type="Proteomes" id="UP000217199">
    <property type="component" value="Unassembled WGS sequence"/>
</dbReference>
<dbReference type="Pfam" id="PF08643">
    <property type="entry name" value="DUF1776"/>
    <property type="match status" value="1"/>
</dbReference>
<dbReference type="AlphaFoldDB" id="A0A286UVH6"/>
<dbReference type="OrthoDB" id="5308060at2759"/>
<keyword evidence="3" id="KW-1185">Reference proteome</keyword>
<dbReference type="EMBL" id="NBII01000001">
    <property type="protein sequence ID" value="PAV23512.1"/>
    <property type="molecule type" value="Genomic_DNA"/>
</dbReference>
<evidence type="ECO:0000313" key="2">
    <source>
        <dbReference type="EMBL" id="PAV23512.1"/>
    </source>
</evidence>
<name>A0A286UVH6_9AGAM</name>
<protein>
    <submittedName>
        <fullName evidence="2">Uncharacterized protein</fullName>
    </submittedName>
</protein>
<dbReference type="InParanoid" id="A0A286UVH6"/>
<comment type="caution">
    <text evidence="2">The sequence shown here is derived from an EMBL/GenBank/DDBJ whole genome shotgun (WGS) entry which is preliminary data.</text>
</comment>
<gene>
    <name evidence="2" type="ORF">PNOK_0058000</name>
</gene>
<dbReference type="STRING" id="2282107.A0A286UVH6"/>
<sequence length="1024" mass="113065">MPAPSRDQIDGYISSVEEYVSSTYAFVTDVNAVQESVHSLWRHASRFGPPEMPEINLPSLGFYEVPAPSPPPPPTMNNSWLGDVARWAGRNKTLVGVMCIGAVGAGLLAGYSTSSIARASAKTKRIQKTVGLGSSTRRLVVGIRTRGDHPLGAALISGLEKEGYIVITSVSSADAAARIDSTSNGYVKALVLDPAEPVTLDPFIRSLRATLSLRFPLNTPGDPYQHSPASFPIVYSIISLLTLPSTSLIPAPFEHLLLSEAYESYLKETHIVPLQVVQALLPLFRNDSVRSQDAMYSFGGRRSLIFCVAAADSRVGMPYASAQAMSASATVRGAEVLRRELGQVTDSHMRDVRVVVADIGAIGDTAPLNLSALNNEDLTRSISSWSLGEQRAYAGSYSAFLNALSQRMPRRTTSVETFVRSLVDTVGRNFAKDEQASTFAIGLRLWTFSIKRHIRGDRFSVGAGAITYTLASYLPGFILDALINLPSFLINLRNKYLTMSPHVIVPSTHPSLPSEKSSVQNNGEMSHEEGGLTDGRSEVVPVSSRAGFDIGNPMSVTVTINPSESSVDMIDEQRTHTSYSLSGYVSVSLKSSPSSSEKITLSSLKIYFEGQSEYIIEKTGYSAMRLCNYSQEFIKGMPMKLSNKGHEEDGDSTWQFTFNLCLPGWLPSTSVFGCNLYGPGGVSYALHAEARAQVWRPFSPFFKKIIIKAQHVDIKIYQSIVPPECFNSLTVHSPSFYRTHELGPMDGEFIWRDLNYCKISLDIMSKLELAITAPRCVDVNSKSILVYVHGRAPGLSLEDREQLHFKGVDFNLIQEETYSRSPLYPFSDTPFSVSNVSERKPLRKSHPQRFFTGTGPRHLDEQYKNMSFSILESGMGELHKFQDSRIASQPQQVTDDHAWAIWECELKLVRPHPDMVELGERLRGIPWDIRADQIGPQFRVTHRLKVKLHYGYGSTFEDTIIVDTPIKLAHFRLNPNTKSPMPTGGVDHGALSLPPYSFLYDNEGESLINEDTPLPTYTAEDVLK</sequence>
<evidence type="ECO:0000256" key="1">
    <source>
        <dbReference type="SAM" id="MobiDB-lite"/>
    </source>
</evidence>
<feature type="compositionally biased region" description="Polar residues" evidence="1">
    <location>
        <begin position="508"/>
        <end position="524"/>
    </location>
</feature>